<dbReference type="GeneID" id="19016022"/>
<keyword evidence="1" id="KW-0175">Coiled coil</keyword>
<dbReference type="SUPFAM" id="SSF46934">
    <property type="entry name" value="UBA-like"/>
    <property type="match status" value="1"/>
</dbReference>
<dbReference type="RefSeq" id="XP_007512909.1">
    <property type="nucleotide sequence ID" value="XM_007512847.1"/>
</dbReference>
<evidence type="ECO:0000313" key="5">
    <source>
        <dbReference type="Proteomes" id="UP000198341"/>
    </source>
</evidence>
<evidence type="ECO:0000313" key="4">
    <source>
        <dbReference type="EMBL" id="CCO16467.1"/>
    </source>
</evidence>
<dbReference type="InterPro" id="IPR018997">
    <property type="entry name" value="PUB_domain"/>
</dbReference>
<dbReference type="AlphaFoldDB" id="K8EEF7"/>
<gene>
    <name evidence="4" type="ORF">Bathy05g05190</name>
</gene>
<dbReference type="PANTHER" id="PTHR46713">
    <property type="entry name" value="F13M7.16 PROTEIN"/>
    <property type="match status" value="1"/>
</dbReference>
<dbReference type="InterPro" id="IPR036339">
    <property type="entry name" value="PUB-like_dom_sf"/>
</dbReference>
<dbReference type="Gene3D" id="1.10.8.10">
    <property type="entry name" value="DNA helicase RuvA subunit, C-terminal domain"/>
    <property type="match status" value="1"/>
</dbReference>
<dbReference type="eggNOG" id="KOG2699">
    <property type="taxonomic scope" value="Eukaryota"/>
</dbReference>
<dbReference type="SMART" id="SM00165">
    <property type="entry name" value="UBA"/>
    <property type="match status" value="1"/>
</dbReference>
<dbReference type="Pfam" id="PF24560">
    <property type="entry name" value="zf-C2H2_OTU1_C"/>
    <property type="match status" value="1"/>
</dbReference>
<dbReference type="Pfam" id="PF22562">
    <property type="entry name" value="UBA_7"/>
    <property type="match status" value="1"/>
</dbReference>
<dbReference type="PANTHER" id="PTHR46713:SF1">
    <property type="entry name" value="F13M7.16 PROTEIN"/>
    <property type="match status" value="1"/>
</dbReference>
<keyword evidence="5" id="KW-1185">Reference proteome</keyword>
<dbReference type="OrthoDB" id="498245at2759"/>
<feature type="compositionally biased region" description="Acidic residues" evidence="2">
    <location>
        <begin position="117"/>
        <end position="133"/>
    </location>
</feature>
<dbReference type="InterPro" id="IPR009060">
    <property type="entry name" value="UBA-like_sf"/>
</dbReference>
<dbReference type="STRING" id="41875.K8EEF7"/>
<reference evidence="4 5" key="1">
    <citation type="submission" date="2011-10" db="EMBL/GenBank/DDBJ databases">
        <authorList>
            <person name="Genoscope - CEA"/>
        </authorList>
    </citation>
    <scope>NUCLEOTIDE SEQUENCE [LARGE SCALE GENOMIC DNA]</scope>
    <source>
        <strain evidence="4 5">RCC 1105</strain>
    </source>
</reference>
<accession>K8EEF7</accession>
<evidence type="ECO:0000256" key="2">
    <source>
        <dbReference type="SAM" id="MobiDB-lite"/>
    </source>
</evidence>
<dbReference type="Gene3D" id="1.20.58.2190">
    <property type="match status" value="1"/>
</dbReference>
<dbReference type="Proteomes" id="UP000198341">
    <property type="component" value="Chromosome 5"/>
</dbReference>
<proteinExistence type="predicted"/>
<dbReference type="PROSITE" id="PS50030">
    <property type="entry name" value="UBA"/>
    <property type="match status" value="1"/>
</dbReference>
<feature type="region of interest" description="Disordered" evidence="2">
    <location>
        <begin position="94"/>
        <end position="137"/>
    </location>
</feature>
<name>K8EEF7_9CHLO</name>
<feature type="coiled-coil region" evidence="1">
    <location>
        <begin position="202"/>
        <end position="327"/>
    </location>
</feature>
<dbReference type="KEGG" id="bpg:Bathy05g05190"/>
<dbReference type="SUPFAM" id="SSF143503">
    <property type="entry name" value="PUG domain-like"/>
    <property type="match status" value="1"/>
</dbReference>
<dbReference type="EMBL" id="FO082274">
    <property type="protein sequence ID" value="CCO16467.1"/>
    <property type="molecule type" value="Genomic_DNA"/>
</dbReference>
<protein>
    <recommendedName>
        <fullName evidence="3">UBA domain-containing protein</fullName>
    </recommendedName>
</protein>
<evidence type="ECO:0000256" key="1">
    <source>
        <dbReference type="SAM" id="Coils"/>
    </source>
</evidence>
<sequence length="461" mass="52943">MSSAAKAVSLKCNVCGLLLKSVEECQTHGEMTGHADFAESTETIKTMKCRECGKRCRNLEEQKLHANFNEGHSVFVPCEESDNVVQTAKEFRKMENDMREDAGLPLKKKSSSKDDDVMIIDDDDDDDDDDEKVEPEVSKEMVEKLKELGFAHNRCVRVLFATQSDSVEQCVQWLAEHQDDQGMDEQLLVSKKKAAAAVKKKLSKEEARVAAEKLRLDVAEKKKKEEAELEKVREKERIRSGKELLEAKKKEEALQFKRNAELRRIEKQEEEKAREKIRVKLEEDKKERRRKLGLPEELTPEEIEREKKRNEEKARKVKEEVERKEKQGVGVVRPVQLAENLRKKLVDVKKKHNDTDPAGVERCYKTLLAYLGNIAKNFECERSDEAYEKYRTLKVNGKAFSERVKAFDGDVFLKTCGFCEQKNDAGEDVLHLPKEKISLAELQQAGIEIDNALKNPFFGVL</sequence>
<evidence type="ECO:0000259" key="3">
    <source>
        <dbReference type="PROSITE" id="PS50030"/>
    </source>
</evidence>
<dbReference type="Pfam" id="PF09409">
    <property type="entry name" value="PUB"/>
    <property type="match status" value="1"/>
</dbReference>
<dbReference type="InterPro" id="IPR015940">
    <property type="entry name" value="UBA"/>
</dbReference>
<feature type="domain" description="UBA" evidence="3">
    <location>
        <begin position="136"/>
        <end position="177"/>
    </location>
</feature>
<organism evidence="4 5">
    <name type="scientific">Bathycoccus prasinos</name>
    <dbReference type="NCBI Taxonomy" id="41875"/>
    <lineage>
        <taxon>Eukaryota</taxon>
        <taxon>Viridiplantae</taxon>
        <taxon>Chlorophyta</taxon>
        <taxon>Mamiellophyceae</taxon>
        <taxon>Mamiellales</taxon>
        <taxon>Bathycoccaceae</taxon>
        <taxon>Bathycoccus</taxon>
    </lineage>
</organism>
<dbReference type="InterPro" id="IPR057766">
    <property type="entry name" value="Znf-C2H2_OTU1-like_C"/>
</dbReference>